<dbReference type="HOGENOM" id="CLU_1344807_0_0_1"/>
<dbReference type="AlphaFoldDB" id="B3RQM9"/>
<evidence type="ECO:0000313" key="2">
    <source>
        <dbReference type="EMBL" id="EDV26722.1"/>
    </source>
</evidence>
<feature type="compositionally biased region" description="Polar residues" evidence="1">
    <location>
        <begin position="156"/>
        <end position="166"/>
    </location>
</feature>
<proteinExistence type="predicted"/>
<keyword evidence="3" id="KW-1185">Reference proteome</keyword>
<reference evidence="2 3" key="1">
    <citation type="journal article" date="2008" name="Nature">
        <title>The Trichoplax genome and the nature of placozoans.</title>
        <authorList>
            <person name="Srivastava M."/>
            <person name="Begovic E."/>
            <person name="Chapman J."/>
            <person name="Putnam N.H."/>
            <person name="Hellsten U."/>
            <person name="Kawashima T."/>
            <person name="Kuo A."/>
            <person name="Mitros T."/>
            <person name="Salamov A."/>
            <person name="Carpenter M.L."/>
            <person name="Signorovitch A.Y."/>
            <person name="Moreno M.A."/>
            <person name="Kamm K."/>
            <person name="Grimwood J."/>
            <person name="Schmutz J."/>
            <person name="Shapiro H."/>
            <person name="Grigoriev I.V."/>
            <person name="Buss L.W."/>
            <person name="Schierwater B."/>
            <person name="Dellaporta S.L."/>
            <person name="Rokhsar D.S."/>
        </authorList>
    </citation>
    <scope>NUCLEOTIDE SEQUENCE [LARGE SCALE GENOMIC DNA]</scope>
    <source>
        <strain evidence="2 3">Grell-BS-1999</strain>
    </source>
</reference>
<feature type="compositionally biased region" description="Polar residues" evidence="1">
    <location>
        <begin position="104"/>
        <end position="139"/>
    </location>
</feature>
<dbReference type="CTD" id="6751931"/>
<dbReference type="GeneID" id="6751931"/>
<protein>
    <submittedName>
        <fullName evidence="2">Uncharacterized protein</fullName>
    </submittedName>
</protein>
<sequence>MNNRGSYEVYFRNPELYDSQLAIRTSYQDLLWKWYLAQRLKQQGWQEYENINYQGDTINPMDGQDSNHKQSSHYLSQKPNYNYEFIPETVDSSNHPDDMDNDENNNSKMPSPANTDQENQPGYGQPTDHPTSNPTSAAIQTQTPSTRSSPTATSSVTMVPKSSSASHPFHSADKHVIQLQVNDEWISLDVGSDPAATQSRFLSP</sequence>
<accession>B3RQM9</accession>
<organism evidence="2 3">
    <name type="scientific">Trichoplax adhaerens</name>
    <name type="common">Trichoplax reptans</name>
    <dbReference type="NCBI Taxonomy" id="10228"/>
    <lineage>
        <taxon>Eukaryota</taxon>
        <taxon>Metazoa</taxon>
        <taxon>Placozoa</taxon>
        <taxon>Uniplacotomia</taxon>
        <taxon>Trichoplacea</taxon>
        <taxon>Trichoplacidae</taxon>
        <taxon>Trichoplax</taxon>
    </lineage>
</organism>
<evidence type="ECO:0000256" key="1">
    <source>
        <dbReference type="SAM" id="MobiDB-lite"/>
    </source>
</evidence>
<dbReference type="Proteomes" id="UP000009022">
    <property type="component" value="Unassembled WGS sequence"/>
</dbReference>
<dbReference type="EMBL" id="DS985243">
    <property type="protein sequence ID" value="EDV26722.1"/>
    <property type="molecule type" value="Genomic_DNA"/>
</dbReference>
<dbReference type="InParanoid" id="B3RQM9"/>
<name>B3RQM9_TRIAD</name>
<dbReference type="KEGG" id="tad:TRIADDRAFT_55047"/>
<gene>
    <name evidence="2" type="ORF">TRIADDRAFT_55047</name>
</gene>
<feature type="region of interest" description="Disordered" evidence="1">
    <location>
        <begin position="87"/>
        <end position="168"/>
    </location>
</feature>
<dbReference type="RefSeq" id="XP_002110718.1">
    <property type="nucleotide sequence ID" value="XM_002110682.1"/>
</dbReference>
<feature type="compositionally biased region" description="Low complexity" evidence="1">
    <location>
        <begin position="140"/>
        <end position="155"/>
    </location>
</feature>
<evidence type="ECO:0000313" key="3">
    <source>
        <dbReference type="Proteomes" id="UP000009022"/>
    </source>
</evidence>